<dbReference type="PANTHER" id="PTHR33376">
    <property type="match status" value="1"/>
</dbReference>
<accession>A0A430KM15</accession>
<dbReference type="OrthoDB" id="6073716at2"/>
<keyword evidence="4" id="KW-1185">Reference proteome</keyword>
<dbReference type="InterPro" id="IPR038404">
    <property type="entry name" value="TRAP_DctP_sf"/>
</dbReference>
<dbReference type="AlphaFoldDB" id="A0A430KM15"/>
<comment type="caution">
    <text evidence="3">The sequence shown here is derived from an EMBL/GenBank/DDBJ whole genome shotgun (WGS) entry which is preliminary data.</text>
</comment>
<organism evidence="3 4">
    <name type="scientific">Amphritea opalescens</name>
    <dbReference type="NCBI Taxonomy" id="2490544"/>
    <lineage>
        <taxon>Bacteria</taxon>
        <taxon>Pseudomonadati</taxon>
        <taxon>Pseudomonadota</taxon>
        <taxon>Gammaproteobacteria</taxon>
        <taxon>Oceanospirillales</taxon>
        <taxon>Oceanospirillaceae</taxon>
        <taxon>Amphritea</taxon>
    </lineage>
</organism>
<feature type="signal peptide" evidence="2">
    <location>
        <begin position="1"/>
        <end position="31"/>
    </location>
</feature>
<dbReference type="InterPro" id="IPR018389">
    <property type="entry name" value="DctP_fam"/>
</dbReference>
<evidence type="ECO:0000256" key="1">
    <source>
        <dbReference type="ARBA" id="ARBA00022729"/>
    </source>
</evidence>
<dbReference type="PANTHER" id="PTHR33376:SF5">
    <property type="entry name" value="EXTRACYTOPLASMIC SOLUTE RECEPTOR PROTEIN"/>
    <property type="match status" value="1"/>
</dbReference>
<evidence type="ECO:0000313" key="4">
    <source>
        <dbReference type="Proteomes" id="UP000283087"/>
    </source>
</evidence>
<dbReference type="Proteomes" id="UP000283087">
    <property type="component" value="Unassembled WGS sequence"/>
</dbReference>
<dbReference type="Pfam" id="PF03480">
    <property type="entry name" value="DctP"/>
    <property type="match status" value="1"/>
</dbReference>
<keyword evidence="1 2" id="KW-0732">Signal</keyword>
<protein>
    <recommendedName>
        <fullName evidence="5">C4-dicarboxylate ABC transporter substrate-binding protein</fullName>
    </recommendedName>
</protein>
<reference evidence="3 4" key="1">
    <citation type="submission" date="2018-11" db="EMBL/GenBank/DDBJ databases">
        <title>The draft genome sequence of Amphritea opalescens ANRC-JH13T.</title>
        <authorList>
            <person name="Fang Z."/>
            <person name="Zhang Y."/>
            <person name="Han X."/>
        </authorList>
    </citation>
    <scope>NUCLEOTIDE SEQUENCE [LARGE SCALE GENOMIC DNA]</scope>
    <source>
        <strain evidence="3 4">ANRC-JH13</strain>
    </source>
</reference>
<proteinExistence type="predicted"/>
<feature type="chain" id="PRO_5019329288" description="C4-dicarboxylate ABC transporter substrate-binding protein" evidence="2">
    <location>
        <begin position="32"/>
        <end position="324"/>
    </location>
</feature>
<gene>
    <name evidence="3" type="ORF">EH243_16925</name>
</gene>
<dbReference type="NCBIfam" id="NF037995">
    <property type="entry name" value="TRAP_S1"/>
    <property type="match status" value="1"/>
</dbReference>
<dbReference type="GO" id="GO:0055085">
    <property type="term" value="P:transmembrane transport"/>
    <property type="evidence" value="ECO:0007669"/>
    <property type="project" value="InterPro"/>
</dbReference>
<evidence type="ECO:0000313" key="3">
    <source>
        <dbReference type="EMBL" id="RTE64504.1"/>
    </source>
</evidence>
<name>A0A430KM15_9GAMM</name>
<dbReference type="Gene3D" id="3.40.190.170">
    <property type="entry name" value="Bacterial extracellular solute-binding protein, family 7"/>
    <property type="match status" value="1"/>
</dbReference>
<evidence type="ECO:0000256" key="2">
    <source>
        <dbReference type="SAM" id="SignalP"/>
    </source>
</evidence>
<sequence length="324" mass="36382">MVSSMSNMSIKHLLASSLFVLTTVLSPLAQAEKTLTAAVPVPADSVWGKVFSRYVETVDNVSGGELKIRVIGPESLPAREQINSVRSGIIDILSTFPGAYRSAFPEANVQEISNISLDEQKENGSYDKLKAVINKRFDAEVLSTYALGVPFHIYLNKEIKTQSDLEGIRLRSSELSQALLRKVKAQQIDVPIPEVFTALERKMVDGYAFNILGIDDMGWEGMTHYRVDPGFYSTVFNIMLSNKSKSKMTDQELEYLREAAKVFEENIQIELKEMVSAEYKRQESIGIKSIDLGEAFPEMARQVYWDELTKKSDFAVELKALMNK</sequence>
<dbReference type="EMBL" id="RQXW01000021">
    <property type="protein sequence ID" value="RTE64504.1"/>
    <property type="molecule type" value="Genomic_DNA"/>
</dbReference>
<evidence type="ECO:0008006" key="5">
    <source>
        <dbReference type="Google" id="ProtNLM"/>
    </source>
</evidence>